<reference evidence="3" key="1">
    <citation type="submission" date="2021-04" db="EMBL/GenBank/DDBJ databases">
        <title>Devosia litorisediminis sp. nov., isolated from a sand dune.</title>
        <authorList>
            <person name="Park S."/>
            <person name="Yoon J.-H."/>
        </authorList>
    </citation>
    <scope>NUCLEOTIDE SEQUENCE</scope>
    <source>
        <strain evidence="3">BSSL-BM10</strain>
    </source>
</reference>
<keyword evidence="1" id="KW-0479">Metal-binding</keyword>
<protein>
    <submittedName>
        <fullName evidence="3">VOC family protein</fullName>
    </submittedName>
</protein>
<name>A0A942ID99_9HYPH</name>
<dbReference type="PANTHER" id="PTHR43048">
    <property type="entry name" value="METHYLMALONYL-COA EPIMERASE"/>
    <property type="match status" value="1"/>
</dbReference>
<gene>
    <name evidence="3" type="ORF">KD146_07045</name>
</gene>
<dbReference type="Pfam" id="PF00903">
    <property type="entry name" value="Glyoxalase"/>
    <property type="match status" value="1"/>
</dbReference>
<evidence type="ECO:0000256" key="1">
    <source>
        <dbReference type="ARBA" id="ARBA00022723"/>
    </source>
</evidence>
<comment type="caution">
    <text evidence="3">The sequence shown here is derived from an EMBL/GenBank/DDBJ whole genome shotgun (WGS) entry which is preliminary data.</text>
</comment>
<dbReference type="PANTHER" id="PTHR43048:SF3">
    <property type="entry name" value="METHYLMALONYL-COA EPIMERASE, MITOCHONDRIAL"/>
    <property type="match status" value="1"/>
</dbReference>
<dbReference type="AlphaFoldDB" id="A0A942ID99"/>
<accession>A0A942ID99</accession>
<dbReference type="Proteomes" id="UP000678281">
    <property type="component" value="Unassembled WGS sequence"/>
</dbReference>
<keyword evidence="4" id="KW-1185">Reference proteome</keyword>
<dbReference type="InterPro" id="IPR037523">
    <property type="entry name" value="VOC_core"/>
</dbReference>
<dbReference type="EMBL" id="JAGXTP010000001">
    <property type="protein sequence ID" value="MBS3848454.1"/>
    <property type="molecule type" value="Genomic_DNA"/>
</dbReference>
<evidence type="ECO:0000313" key="3">
    <source>
        <dbReference type="EMBL" id="MBS3848454.1"/>
    </source>
</evidence>
<dbReference type="GO" id="GO:0046872">
    <property type="term" value="F:metal ion binding"/>
    <property type="evidence" value="ECO:0007669"/>
    <property type="project" value="UniProtKB-KW"/>
</dbReference>
<dbReference type="SUPFAM" id="SSF54593">
    <property type="entry name" value="Glyoxalase/Bleomycin resistance protein/Dihydroxybiphenyl dioxygenase"/>
    <property type="match status" value="1"/>
</dbReference>
<dbReference type="InterPro" id="IPR004360">
    <property type="entry name" value="Glyas_Fos-R_dOase_dom"/>
</dbReference>
<dbReference type="GO" id="GO:0046491">
    <property type="term" value="P:L-methylmalonyl-CoA metabolic process"/>
    <property type="evidence" value="ECO:0007669"/>
    <property type="project" value="TreeGrafter"/>
</dbReference>
<dbReference type="PROSITE" id="PS51819">
    <property type="entry name" value="VOC"/>
    <property type="match status" value="1"/>
</dbReference>
<dbReference type="RefSeq" id="WP_212658000.1">
    <property type="nucleotide sequence ID" value="NZ_JAGXTP010000001.1"/>
</dbReference>
<proteinExistence type="predicted"/>
<dbReference type="CDD" id="cd06587">
    <property type="entry name" value="VOC"/>
    <property type="match status" value="1"/>
</dbReference>
<dbReference type="GO" id="GO:0004493">
    <property type="term" value="F:methylmalonyl-CoA epimerase activity"/>
    <property type="evidence" value="ECO:0007669"/>
    <property type="project" value="TreeGrafter"/>
</dbReference>
<dbReference type="InterPro" id="IPR029068">
    <property type="entry name" value="Glyas_Bleomycin-R_OHBP_Dase"/>
</dbReference>
<organism evidence="3 4">
    <name type="scientific">Devosia litorisediminis</name>
    <dbReference type="NCBI Taxonomy" id="2829817"/>
    <lineage>
        <taxon>Bacteria</taxon>
        <taxon>Pseudomonadati</taxon>
        <taxon>Pseudomonadota</taxon>
        <taxon>Alphaproteobacteria</taxon>
        <taxon>Hyphomicrobiales</taxon>
        <taxon>Devosiaceae</taxon>
        <taxon>Devosia</taxon>
    </lineage>
</organism>
<dbReference type="Gene3D" id="3.10.180.10">
    <property type="entry name" value="2,3-Dihydroxybiphenyl 1,2-Dioxygenase, domain 1"/>
    <property type="match status" value="1"/>
</dbReference>
<evidence type="ECO:0000313" key="4">
    <source>
        <dbReference type="Proteomes" id="UP000678281"/>
    </source>
</evidence>
<sequence>MAKSFIKQVAHACIFAHDLAATEAFYRDVLGIPTAFTFMRGEERIGYYLDLGARTFIEVFSKANASFDETNQINHICLETEDMDGLLAHVRSQGVTITDKKRGVDGTWQAWMADPNGVKLEIFEYTADSLQFKPHGSVCAVNW</sequence>
<dbReference type="InterPro" id="IPR051785">
    <property type="entry name" value="MMCE/EMCE_epimerase"/>
</dbReference>
<evidence type="ECO:0000259" key="2">
    <source>
        <dbReference type="PROSITE" id="PS51819"/>
    </source>
</evidence>
<feature type="domain" description="VOC" evidence="2">
    <location>
        <begin position="8"/>
        <end position="125"/>
    </location>
</feature>